<dbReference type="GO" id="GO:0004842">
    <property type="term" value="F:ubiquitin-protein transferase activity"/>
    <property type="evidence" value="ECO:0007669"/>
    <property type="project" value="InterPro"/>
</dbReference>
<dbReference type="SMR" id="B4MD81"/>
<gene>
    <name evidence="7" type="primary">Dvir\GJ15380</name>
    <name evidence="7" type="ORF">Dvir_GJ15380</name>
</gene>
<feature type="region of interest" description="Disordered" evidence="5">
    <location>
        <begin position="1"/>
        <end position="34"/>
    </location>
</feature>
<evidence type="ECO:0000256" key="3">
    <source>
        <dbReference type="PROSITE-ProRule" id="PRU00175"/>
    </source>
</evidence>
<evidence type="ECO:0000256" key="5">
    <source>
        <dbReference type="SAM" id="MobiDB-lite"/>
    </source>
</evidence>
<dbReference type="KEGG" id="dvi:6635495"/>
<dbReference type="PANTHER" id="PTHR16047:SF7">
    <property type="entry name" value="E3 UBIQUITIN-PROTEIN LIGASE RFWD3"/>
    <property type="match status" value="1"/>
</dbReference>
<dbReference type="PhylomeDB" id="B4MD81"/>
<dbReference type="STRING" id="7244.B4MD81"/>
<evidence type="ECO:0000256" key="1">
    <source>
        <dbReference type="ARBA" id="ARBA00022771"/>
    </source>
</evidence>
<dbReference type="Proteomes" id="UP000008792">
    <property type="component" value="Unassembled WGS sequence"/>
</dbReference>
<dbReference type="PANTHER" id="PTHR16047">
    <property type="entry name" value="RFWD3 PROTEIN"/>
    <property type="match status" value="1"/>
</dbReference>
<keyword evidence="4" id="KW-0175">Coiled coil</keyword>
<feature type="domain" description="RING-type" evidence="6">
    <location>
        <begin position="198"/>
        <end position="241"/>
    </location>
</feature>
<dbReference type="Gene3D" id="3.30.40.10">
    <property type="entry name" value="Zinc/RING finger domain, C3HC4 (zinc finger)"/>
    <property type="match status" value="1"/>
</dbReference>
<dbReference type="InterPro" id="IPR001841">
    <property type="entry name" value="Znf_RING"/>
</dbReference>
<dbReference type="Pfam" id="PF13639">
    <property type="entry name" value="zf-RING_2"/>
    <property type="match status" value="1"/>
</dbReference>
<dbReference type="SMART" id="SM00184">
    <property type="entry name" value="RING"/>
    <property type="match status" value="1"/>
</dbReference>
<dbReference type="SUPFAM" id="SSF57850">
    <property type="entry name" value="RING/U-box"/>
    <property type="match status" value="1"/>
</dbReference>
<organism evidence="7 8">
    <name type="scientific">Drosophila virilis</name>
    <name type="common">Fruit fly</name>
    <dbReference type="NCBI Taxonomy" id="7244"/>
    <lineage>
        <taxon>Eukaryota</taxon>
        <taxon>Metazoa</taxon>
        <taxon>Ecdysozoa</taxon>
        <taxon>Arthropoda</taxon>
        <taxon>Hexapoda</taxon>
        <taxon>Insecta</taxon>
        <taxon>Pterygota</taxon>
        <taxon>Neoptera</taxon>
        <taxon>Endopterygota</taxon>
        <taxon>Diptera</taxon>
        <taxon>Brachycera</taxon>
        <taxon>Muscomorpha</taxon>
        <taxon>Ephydroidea</taxon>
        <taxon>Drosophilidae</taxon>
        <taxon>Drosophila</taxon>
    </lineage>
</organism>
<feature type="coiled-coil region" evidence="4">
    <location>
        <begin position="132"/>
        <end position="166"/>
    </location>
</feature>
<dbReference type="AlphaFoldDB" id="B4MD81"/>
<accession>B4MD81</accession>
<dbReference type="PROSITE" id="PS50089">
    <property type="entry name" value="ZF_RING_2"/>
    <property type="match status" value="1"/>
</dbReference>
<evidence type="ECO:0000313" key="7">
    <source>
        <dbReference type="EMBL" id="EDW58153.1"/>
    </source>
</evidence>
<dbReference type="GO" id="GO:0036297">
    <property type="term" value="P:interstrand cross-link repair"/>
    <property type="evidence" value="ECO:0007669"/>
    <property type="project" value="InterPro"/>
</dbReference>
<evidence type="ECO:0000313" key="8">
    <source>
        <dbReference type="Proteomes" id="UP000008792"/>
    </source>
</evidence>
<dbReference type="HOGENOM" id="CLU_1058719_0_0_1"/>
<evidence type="ECO:0000256" key="2">
    <source>
        <dbReference type="ARBA" id="ARBA00022833"/>
    </source>
</evidence>
<name>B4MD81_DROVI</name>
<dbReference type="GO" id="GO:0008270">
    <property type="term" value="F:zinc ion binding"/>
    <property type="evidence" value="ECO:0007669"/>
    <property type="project" value="UniProtKB-KW"/>
</dbReference>
<evidence type="ECO:0000256" key="4">
    <source>
        <dbReference type="SAM" id="Coils"/>
    </source>
</evidence>
<dbReference type="InterPro" id="IPR037381">
    <property type="entry name" value="RFWD3"/>
</dbReference>
<keyword evidence="2" id="KW-0862">Zinc</keyword>
<dbReference type="GO" id="GO:0016567">
    <property type="term" value="P:protein ubiquitination"/>
    <property type="evidence" value="ECO:0007669"/>
    <property type="project" value="InterPro"/>
</dbReference>
<protein>
    <recommendedName>
        <fullName evidence="6">RING-type domain-containing protein</fullName>
    </recommendedName>
</protein>
<dbReference type="OMA" id="DANMTCA"/>
<dbReference type="GO" id="GO:0005634">
    <property type="term" value="C:nucleus"/>
    <property type="evidence" value="ECO:0007669"/>
    <property type="project" value="InterPro"/>
</dbReference>
<dbReference type="EMBL" id="CH940660">
    <property type="protein sequence ID" value="EDW58153.1"/>
    <property type="molecule type" value="Genomic_DNA"/>
</dbReference>
<keyword evidence="8" id="KW-1185">Reference proteome</keyword>
<dbReference type="InParanoid" id="B4MD81"/>
<dbReference type="eggNOG" id="KOG1645">
    <property type="taxonomic scope" value="Eukaryota"/>
</dbReference>
<sequence>MDSGDNPDDRQQEQQKQAEQQAPSAKRRRLRPTLAQQNADLKEKMEQLTVECSALKSELGNVKMELSKTNLEKTLLAASFEKVEGYFRTLLGGAPFASLKTQLDLLLEQGQQIHARLAVKTEPPQLKTIATLAVLQNQLNKKDKVREELRIQLQETVATIDALTRAFSNDMAQESQKRVDLELTLDRMLRTMDTVMSCSVCLLQWTDAGEHRLVALPCGHIYGESCILRSLEHYRHCPQCRTPCTSSDVCRLFINLSD</sequence>
<dbReference type="OrthoDB" id="5600418at2759"/>
<keyword evidence="1 3" id="KW-0863">Zinc-finger</keyword>
<reference evidence="7 8" key="1">
    <citation type="journal article" date="2007" name="Nature">
        <title>Evolution of genes and genomes on the Drosophila phylogeny.</title>
        <authorList>
            <consortium name="Drosophila 12 Genomes Consortium"/>
            <person name="Clark A.G."/>
            <person name="Eisen M.B."/>
            <person name="Smith D.R."/>
            <person name="Bergman C.M."/>
            <person name="Oliver B."/>
            <person name="Markow T.A."/>
            <person name="Kaufman T.C."/>
            <person name="Kellis M."/>
            <person name="Gelbart W."/>
            <person name="Iyer V.N."/>
            <person name="Pollard D.A."/>
            <person name="Sackton T.B."/>
            <person name="Larracuente A.M."/>
            <person name="Singh N.D."/>
            <person name="Abad J.P."/>
            <person name="Abt D.N."/>
            <person name="Adryan B."/>
            <person name="Aguade M."/>
            <person name="Akashi H."/>
            <person name="Anderson W.W."/>
            <person name="Aquadro C.F."/>
            <person name="Ardell D.H."/>
            <person name="Arguello R."/>
            <person name="Artieri C.G."/>
            <person name="Barbash D.A."/>
            <person name="Barker D."/>
            <person name="Barsanti P."/>
            <person name="Batterham P."/>
            <person name="Batzoglou S."/>
            <person name="Begun D."/>
            <person name="Bhutkar A."/>
            <person name="Blanco E."/>
            <person name="Bosak S.A."/>
            <person name="Bradley R.K."/>
            <person name="Brand A.D."/>
            <person name="Brent M.R."/>
            <person name="Brooks A.N."/>
            <person name="Brown R.H."/>
            <person name="Butlin R.K."/>
            <person name="Caggese C."/>
            <person name="Calvi B.R."/>
            <person name="Bernardo de Carvalho A."/>
            <person name="Caspi A."/>
            <person name="Castrezana S."/>
            <person name="Celniker S.E."/>
            <person name="Chang J.L."/>
            <person name="Chapple C."/>
            <person name="Chatterji S."/>
            <person name="Chinwalla A."/>
            <person name="Civetta A."/>
            <person name="Clifton S.W."/>
            <person name="Comeron J.M."/>
            <person name="Costello J.C."/>
            <person name="Coyne J.A."/>
            <person name="Daub J."/>
            <person name="David R.G."/>
            <person name="Delcher A.L."/>
            <person name="Delehaunty K."/>
            <person name="Do C.B."/>
            <person name="Ebling H."/>
            <person name="Edwards K."/>
            <person name="Eickbush T."/>
            <person name="Evans J.D."/>
            <person name="Filipski A."/>
            <person name="Findeiss S."/>
            <person name="Freyhult E."/>
            <person name="Fulton L."/>
            <person name="Fulton R."/>
            <person name="Garcia A.C."/>
            <person name="Gardiner A."/>
            <person name="Garfield D.A."/>
            <person name="Garvin B.E."/>
            <person name="Gibson G."/>
            <person name="Gilbert D."/>
            <person name="Gnerre S."/>
            <person name="Godfrey J."/>
            <person name="Good R."/>
            <person name="Gotea V."/>
            <person name="Gravely B."/>
            <person name="Greenberg A.J."/>
            <person name="Griffiths-Jones S."/>
            <person name="Gross S."/>
            <person name="Guigo R."/>
            <person name="Gustafson E.A."/>
            <person name="Haerty W."/>
            <person name="Hahn M.W."/>
            <person name="Halligan D.L."/>
            <person name="Halpern A.L."/>
            <person name="Halter G.M."/>
            <person name="Han M.V."/>
            <person name="Heger A."/>
            <person name="Hillier L."/>
            <person name="Hinrichs A.S."/>
            <person name="Holmes I."/>
            <person name="Hoskins R.A."/>
            <person name="Hubisz M.J."/>
            <person name="Hultmark D."/>
            <person name="Huntley M.A."/>
            <person name="Jaffe D.B."/>
            <person name="Jagadeeshan S."/>
            <person name="Jeck W.R."/>
            <person name="Johnson J."/>
            <person name="Jones C.D."/>
            <person name="Jordan W.C."/>
            <person name="Karpen G.H."/>
            <person name="Kataoka E."/>
            <person name="Keightley P.D."/>
            <person name="Kheradpour P."/>
            <person name="Kirkness E.F."/>
            <person name="Koerich L.B."/>
            <person name="Kristiansen K."/>
            <person name="Kudrna D."/>
            <person name="Kulathinal R.J."/>
            <person name="Kumar S."/>
            <person name="Kwok R."/>
            <person name="Lander E."/>
            <person name="Langley C.H."/>
            <person name="Lapoint R."/>
            <person name="Lazzaro B.P."/>
            <person name="Lee S.J."/>
            <person name="Levesque L."/>
            <person name="Li R."/>
            <person name="Lin C.F."/>
            <person name="Lin M.F."/>
            <person name="Lindblad-Toh K."/>
            <person name="Llopart A."/>
            <person name="Long M."/>
            <person name="Low L."/>
            <person name="Lozovsky E."/>
            <person name="Lu J."/>
            <person name="Luo M."/>
            <person name="Machado C.A."/>
            <person name="Makalowski W."/>
            <person name="Marzo M."/>
            <person name="Matsuda M."/>
            <person name="Matzkin L."/>
            <person name="McAllister B."/>
            <person name="McBride C.S."/>
            <person name="McKernan B."/>
            <person name="McKernan K."/>
            <person name="Mendez-Lago M."/>
            <person name="Minx P."/>
            <person name="Mollenhauer M.U."/>
            <person name="Montooth K."/>
            <person name="Mount S.M."/>
            <person name="Mu X."/>
            <person name="Myers E."/>
            <person name="Negre B."/>
            <person name="Newfeld S."/>
            <person name="Nielsen R."/>
            <person name="Noor M.A."/>
            <person name="O'Grady P."/>
            <person name="Pachter L."/>
            <person name="Papaceit M."/>
            <person name="Parisi M.J."/>
            <person name="Parisi M."/>
            <person name="Parts L."/>
            <person name="Pedersen J.S."/>
            <person name="Pesole G."/>
            <person name="Phillippy A.M."/>
            <person name="Ponting C.P."/>
            <person name="Pop M."/>
            <person name="Porcelli D."/>
            <person name="Powell J.R."/>
            <person name="Prohaska S."/>
            <person name="Pruitt K."/>
            <person name="Puig M."/>
            <person name="Quesneville H."/>
            <person name="Ram K.R."/>
            <person name="Rand D."/>
            <person name="Rasmussen M.D."/>
            <person name="Reed L.K."/>
            <person name="Reenan R."/>
            <person name="Reily A."/>
            <person name="Remington K.A."/>
            <person name="Rieger T.T."/>
            <person name="Ritchie M.G."/>
            <person name="Robin C."/>
            <person name="Rogers Y.H."/>
            <person name="Rohde C."/>
            <person name="Rozas J."/>
            <person name="Rubenfield M.J."/>
            <person name="Ruiz A."/>
            <person name="Russo S."/>
            <person name="Salzberg S.L."/>
            <person name="Sanchez-Gracia A."/>
            <person name="Saranga D.J."/>
            <person name="Sato H."/>
            <person name="Schaeffer S.W."/>
            <person name="Schatz M.C."/>
            <person name="Schlenke T."/>
            <person name="Schwartz R."/>
            <person name="Segarra C."/>
            <person name="Singh R.S."/>
            <person name="Sirot L."/>
            <person name="Sirota M."/>
            <person name="Sisneros N.B."/>
            <person name="Smith C.D."/>
            <person name="Smith T.F."/>
            <person name="Spieth J."/>
            <person name="Stage D.E."/>
            <person name="Stark A."/>
            <person name="Stephan W."/>
            <person name="Strausberg R.L."/>
            <person name="Strempel S."/>
            <person name="Sturgill D."/>
            <person name="Sutton G."/>
            <person name="Sutton G.G."/>
            <person name="Tao W."/>
            <person name="Teichmann S."/>
            <person name="Tobari Y.N."/>
            <person name="Tomimura Y."/>
            <person name="Tsolas J.M."/>
            <person name="Valente V.L."/>
            <person name="Venter E."/>
            <person name="Venter J.C."/>
            <person name="Vicario S."/>
            <person name="Vieira F.G."/>
            <person name="Vilella A.J."/>
            <person name="Villasante A."/>
            <person name="Walenz B."/>
            <person name="Wang J."/>
            <person name="Wasserman M."/>
            <person name="Watts T."/>
            <person name="Wilson D."/>
            <person name="Wilson R.K."/>
            <person name="Wing R.A."/>
            <person name="Wolfner M.F."/>
            <person name="Wong A."/>
            <person name="Wong G.K."/>
            <person name="Wu C.I."/>
            <person name="Wu G."/>
            <person name="Yamamoto D."/>
            <person name="Yang H.P."/>
            <person name="Yang S.P."/>
            <person name="Yorke J.A."/>
            <person name="Yoshida K."/>
            <person name="Zdobnov E."/>
            <person name="Zhang P."/>
            <person name="Zhang Y."/>
            <person name="Zimin A.V."/>
            <person name="Baldwin J."/>
            <person name="Abdouelleil A."/>
            <person name="Abdulkadir J."/>
            <person name="Abebe A."/>
            <person name="Abera B."/>
            <person name="Abreu J."/>
            <person name="Acer S.C."/>
            <person name="Aftuck L."/>
            <person name="Alexander A."/>
            <person name="An P."/>
            <person name="Anderson E."/>
            <person name="Anderson S."/>
            <person name="Arachi H."/>
            <person name="Azer M."/>
            <person name="Bachantsang P."/>
            <person name="Barry A."/>
            <person name="Bayul T."/>
            <person name="Berlin A."/>
            <person name="Bessette D."/>
            <person name="Bloom T."/>
            <person name="Blye J."/>
            <person name="Boguslavskiy L."/>
            <person name="Bonnet C."/>
            <person name="Boukhgalter B."/>
            <person name="Bourzgui I."/>
            <person name="Brown A."/>
            <person name="Cahill P."/>
            <person name="Channer S."/>
            <person name="Cheshatsang Y."/>
            <person name="Chuda L."/>
            <person name="Citroen M."/>
            <person name="Collymore A."/>
            <person name="Cooke P."/>
            <person name="Costello M."/>
            <person name="D'Aco K."/>
            <person name="Daza R."/>
            <person name="De Haan G."/>
            <person name="DeGray S."/>
            <person name="DeMaso C."/>
            <person name="Dhargay N."/>
            <person name="Dooley K."/>
            <person name="Dooley E."/>
            <person name="Doricent M."/>
            <person name="Dorje P."/>
            <person name="Dorjee K."/>
            <person name="Dupes A."/>
            <person name="Elong R."/>
            <person name="Falk J."/>
            <person name="Farina A."/>
            <person name="Faro S."/>
            <person name="Ferguson D."/>
            <person name="Fisher S."/>
            <person name="Foley C.D."/>
            <person name="Franke A."/>
            <person name="Friedrich D."/>
            <person name="Gadbois L."/>
            <person name="Gearin G."/>
            <person name="Gearin C.R."/>
            <person name="Giannoukos G."/>
            <person name="Goode T."/>
            <person name="Graham J."/>
            <person name="Grandbois E."/>
            <person name="Grewal S."/>
            <person name="Gyaltsen K."/>
            <person name="Hafez N."/>
            <person name="Hagos B."/>
            <person name="Hall J."/>
            <person name="Henson C."/>
            <person name="Hollinger A."/>
            <person name="Honan T."/>
            <person name="Huard M.D."/>
            <person name="Hughes L."/>
            <person name="Hurhula B."/>
            <person name="Husby M.E."/>
            <person name="Kamat A."/>
            <person name="Kanga B."/>
            <person name="Kashin S."/>
            <person name="Khazanovich D."/>
            <person name="Kisner P."/>
            <person name="Lance K."/>
            <person name="Lara M."/>
            <person name="Lee W."/>
            <person name="Lennon N."/>
            <person name="Letendre F."/>
            <person name="LeVine R."/>
            <person name="Lipovsky A."/>
            <person name="Liu X."/>
            <person name="Liu J."/>
            <person name="Liu S."/>
            <person name="Lokyitsang T."/>
            <person name="Lokyitsang Y."/>
            <person name="Lubonja R."/>
            <person name="Lui A."/>
            <person name="MacDonald P."/>
            <person name="Magnisalis V."/>
            <person name="Maru K."/>
            <person name="Matthews C."/>
            <person name="McCusker W."/>
            <person name="McDonough S."/>
            <person name="Mehta T."/>
            <person name="Meldrim J."/>
            <person name="Meneus L."/>
            <person name="Mihai O."/>
            <person name="Mihalev A."/>
            <person name="Mihova T."/>
            <person name="Mittelman R."/>
            <person name="Mlenga V."/>
            <person name="Montmayeur A."/>
            <person name="Mulrain L."/>
            <person name="Navidi A."/>
            <person name="Naylor J."/>
            <person name="Negash T."/>
            <person name="Nguyen T."/>
            <person name="Nguyen N."/>
            <person name="Nicol R."/>
            <person name="Norbu C."/>
            <person name="Norbu N."/>
            <person name="Novod N."/>
            <person name="O'Neill B."/>
            <person name="Osman S."/>
            <person name="Markiewicz E."/>
            <person name="Oyono O.L."/>
            <person name="Patti C."/>
            <person name="Phunkhang P."/>
            <person name="Pierre F."/>
            <person name="Priest M."/>
            <person name="Raghuraman S."/>
            <person name="Rege F."/>
            <person name="Reyes R."/>
            <person name="Rise C."/>
            <person name="Rogov P."/>
            <person name="Ross K."/>
            <person name="Ryan E."/>
            <person name="Settipalli S."/>
            <person name="Shea T."/>
            <person name="Sherpa N."/>
            <person name="Shi L."/>
            <person name="Shih D."/>
            <person name="Sparrow T."/>
            <person name="Spaulding J."/>
            <person name="Stalker J."/>
            <person name="Stange-Thomann N."/>
            <person name="Stavropoulos S."/>
            <person name="Stone C."/>
            <person name="Strader C."/>
            <person name="Tesfaye S."/>
            <person name="Thomson T."/>
            <person name="Thoulutsang Y."/>
            <person name="Thoulutsang D."/>
            <person name="Topham K."/>
            <person name="Topping I."/>
            <person name="Tsamla T."/>
            <person name="Vassiliev H."/>
            <person name="Vo A."/>
            <person name="Wangchuk T."/>
            <person name="Wangdi T."/>
            <person name="Weiand M."/>
            <person name="Wilkinson J."/>
            <person name="Wilson A."/>
            <person name="Yadav S."/>
            <person name="Young G."/>
            <person name="Yu Q."/>
            <person name="Zembek L."/>
            <person name="Zhong D."/>
            <person name="Zimmer A."/>
            <person name="Zwirko Z."/>
            <person name="Jaffe D.B."/>
            <person name="Alvarez P."/>
            <person name="Brockman W."/>
            <person name="Butler J."/>
            <person name="Chin C."/>
            <person name="Gnerre S."/>
            <person name="Grabherr M."/>
            <person name="Kleber M."/>
            <person name="Mauceli E."/>
            <person name="MacCallum I."/>
        </authorList>
    </citation>
    <scope>NUCLEOTIDE SEQUENCE [LARGE SCALE GENOMIC DNA]</scope>
    <source>
        <strain evidence="8">Tucson 15010-1051.87</strain>
    </source>
</reference>
<keyword evidence="1 3" id="KW-0479">Metal-binding</keyword>
<evidence type="ECO:0000259" key="6">
    <source>
        <dbReference type="PROSITE" id="PS50089"/>
    </source>
</evidence>
<dbReference type="InterPro" id="IPR013083">
    <property type="entry name" value="Znf_RING/FYVE/PHD"/>
</dbReference>
<proteinExistence type="predicted"/>